<sequence length="69" mass="7828">MSKLSQLKSKLNYQEQVPRCSTCKHFKQKSEKRVTGAVFWVKHCDLHGFVVKTHACCDSWESSAGEVVA</sequence>
<protein>
    <submittedName>
        <fullName evidence="1">Uncharacterized protein</fullName>
    </submittedName>
</protein>
<organism evidence="1 2">
    <name type="scientific">Acidovorax facilis</name>
    <dbReference type="NCBI Taxonomy" id="12917"/>
    <lineage>
        <taxon>Bacteria</taxon>
        <taxon>Pseudomonadati</taxon>
        <taxon>Pseudomonadota</taxon>
        <taxon>Betaproteobacteria</taxon>
        <taxon>Burkholderiales</taxon>
        <taxon>Comamonadaceae</taxon>
        <taxon>Acidovorax</taxon>
    </lineage>
</organism>
<dbReference type="Proteomes" id="UP001595693">
    <property type="component" value="Unassembled WGS sequence"/>
</dbReference>
<evidence type="ECO:0000313" key="1">
    <source>
        <dbReference type="EMBL" id="MFC3935648.1"/>
    </source>
</evidence>
<name>A0ABV8DBD4_9BURK</name>
<reference evidence="2" key="1">
    <citation type="journal article" date="2019" name="Int. J. Syst. Evol. Microbiol.">
        <title>The Global Catalogue of Microorganisms (GCM) 10K type strain sequencing project: providing services to taxonomists for standard genome sequencing and annotation.</title>
        <authorList>
            <consortium name="The Broad Institute Genomics Platform"/>
            <consortium name="The Broad Institute Genome Sequencing Center for Infectious Disease"/>
            <person name="Wu L."/>
            <person name="Ma J."/>
        </authorList>
    </citation>
    <scope>NUCLEOTIDE SEQUENCE [LARGE SCALE GENOMIC DNA]</scope>
    <source>
        <strain evidence="2">CCUG 2113</strain>
    </source>
</reference>
<keyword evidence="2" id="KW-1185">Reference proteome</keyword>
<proteinExistence type="predicted"/>
<evidence type="ECO:0000313" key="2">
    <source>
        <dbReference type="Proteomes" id="UP001595693"/>
    </source>
</evidence>
<dbReference type="EMBL" id="JBHSAJ010000037">
    <property type="protein sequence ID" value="MFC3935648.1"/>
    <property type="molecule type" value="Genomic_DNA"/>
</dbReference>
<gene>
    <name evidence="1" type="ORF">ACFOW3_13585</name>
</gene>
<dbReference type="RefSeq" id="WP_252635549.1">
    <property type="nucleotide sequence ID" value="NZ_JAMXAX010000009.1"/>
</dbReference>
<accession>A0ABV8DBD4</accession>
<comment type="caution">
    <text evidence="1">The sequence shown here is derived from an EMBL/GenBank/DDBJ whole genome shotgun (WGS) entry which is preliminary data.</text>
</comment>